<keyword evidence="1" id="KW-1133">Transmembrane helix</keyword>
<dbReference type="GeneID" id="24787493"/>
<feature type="transmembrane region" description="Helical" evidence="1">
    <location>
        <begin position="37"/>
        <end position="60"/>
    </location>
</feature>
<evidence type="ECO:0000256" key="1">
    <source>
        <dbReference type="SAM" id="Phobius"/>
    </source>
</evidence>
<dbReference type="AlphaFoldDB" id="A0A0E3SHC2"/>
<feature type="transmembrane region" description="Helical" evidence="1">
    <location>
        <begin position="91"/>
        <end position="110"/>
    </location>
</feature>
<organism evidence="3 4">
    <name type="scientific">Methanosarcina barkeri 3</name>
    <dbReference type="NCBI Taxonomy" id="1434107"/>
    <lineage>
        <taxon>Archaea</taxon>
        <taxon>Methanobacteriati</taxon>
        <taxon>Methanobacteriota</taxon>
        <taxon>Stenosarchaea group</taxon>
        <taxon>Methanomicrobia</taxon>
        <taxon>Methanosarcinales</taxon>
        <taxon>Methanosarcinaceae</taxon>
        <taxon>Methanosarcina</taxon>
    </lineage>
</organism>
<sequence length="210" mass="23862">MEREENTNLTAFTPIKGSKVLKNSPVKNRFVPGKAYLNFWIDLMAFLSFFICTVSGAALMRIEHGAFHSSGYTRAGLLNDELFWGLQGYEWAHLHNLTGLILVALIIVHIAMHWRRTLRAGYAVVFLNFLICTVSGAALMLISNSKYGTVTGSLNGELFWGLPGYEWAHLHNLIGWIFVVFAVIHIVRYHRWIARMSIRALHPGRTYGRK</sequence>
<evidence type="ECO:0000313" key="3">
    <source>
        <dbReference type="EMBL" id="AKB80651.1"/>
    </source>
</evidence>
<dbReference type="EMBL" id="CP009517">
    <property type="protein sequence ID" value="AKB80651.1"/>
    <property type="molecule type" value="Genomic_DNA"/>
</dbReference>
<dbReference type="PATRIC" id="fig|1434107.4.peg.84"/>
<dbReference type="Proteomes" id="UP000033066">
    <property type="component" value="Chromosome"/>
</dbReference>
<feature type="transmembrane region" description="Helical" evidence="1">
    <location>
        <begin position="122"/>
        <end position="142"/>
    </location>
</feature>
<accession>A0A0E3SHC2</accession>
<keyword evidence="4" id="KW-1185">Reference proteome</keyword>
<feature type="domain" description="Flavinylation-associated cytochrome" evidence="2">
    <location>
        <begin position="40"/>
        <end position="114"/>
    </location>
</feature>
<dbReference type="KEGG" id="mbak:MSBR3_0073"/>
<feature type="transmembrane region" description="Helical" evidence="1">
    <location>
        <begin position="167"/>
        <end position="187"/>
    </location>
</feature>
<reference evidence="3" key="1">
    <citation type="submission" date="2014-07" db="EMBL/GenBank/DDBJ databases">
        <title>Methanogenic archaea and the global carbon cycle.</title>
        <authorList>
            <person name="Henriksen J.R."/>
            <person name="Luke J."/>
            <person name="Reinhart S."/>
            <person name="Benedict M.N."/>
            <person name="Youngblut N.D."/>
            <person name="Metcalf M.E."/>
            <person name="Whitaker R.J."/>
            <person name="Metcalf W.W."/>
        </authorList>
    </citation>
    <scope>NUCLEOTIDE SEQUENCE [LARGE SCALE GENOMIC DNA]</scope>
    <source>
        <strain evidence="3">3</strain>
    </source>
</reference>
<gene>
    <name evidence="3" type="ORF">MSBR3_0073</name>
</gene>
<protein>
    <recommendedName>
        <fullName evidence="2">Flavinylation-associated cytochrome domain-containing protein</fullName>
    </recommendedName>
</protein>
<dbReference type="HOGENOM" id="CLU_1307814_0_0_2"/>
<evidence type="ECO:0000313" key="4">
    <source>
        <dbReference type="Proteomes" id="UP000033066"/>
    </source>
</evidence>
<dbReference type="Pfam" id="PF14358">
    <property type="entry name" value="DUF4405"/>
    <property type="match status" value="2"/>
</dbReference>
<dbReference type="InterPro" id="IPR025517">
    <property type="entry name" value="DUF4405"/>
</dbReference>
<dbReference type="STRING" id="1434107.MSBR3_0073"/>
<feature type="domain" description="Flavinylation-associated cytochrome" evidence="2">
    <location>
        <begin position="124"/>
        <end position="187"/>
    </location>
</feature>
<keyword evidence="1" id="KW-0472">Membrane</keyword>
<name>A0A0E3SHC2_METBA</name>
<proteinExistence type="predicted"/>
<keyword evidence="1" id="KW-0812">Transmembrane</keyword>
<dbReference type="RefSeq" id="WP_048105673.1">
    <property type="nucleotide sequence ID" value="NZ_CP009517.1"/>
</dbReference>
<evidence type="ECO:0000259" key="2">
    <source>
        <dbReference type="Pfam" id="PF14358"/>
    </source>
</evidence>